<keyword evidence="1" id="KW-0067">ATP-binding</keyword>
<dbReference type="GO" id="GO:0006310">
    <property type="term" value="P:DNA recombination"/>
    <property type="evidence" value="ECO:0007669"/>
    <property type="project" value="UniProtKB-KW"/>
</dbReference>
<sequence>MAVFRAQDPAWTGDLDAWALTDCDRATLHYDGICSRCYRKDEKRGPDEPYFFSAENQLDFGPVPTRLPELTPTEEALIARVHVHVNIMLVRGSSTSIEGTSFTFSASRQFTRQFRVRRQAVMIWLDYLRHHHPGYRSIAIDDERLSQLPEDGNVVDAIPQSQVEAADVGPEEDQEAEPDLEDAAAVPDLLAKDTELDALRSILADGRADFVEPRLRSIEYKDYIEHAMRWHDGRFARHPTFRFVAFNTLMRSQARARSKFFVKQHDGTREPLTREQLIQALEHAEDPRAQALINSITRKRQDLEALYQHMPRYEEWLGASEPERMALSRTKFNVTDYWGRTMPQGEGNPLSVDPLGVEMTFLRLSQIVNRCQRHRCNTAYCLRVRKKWGPGERYARAAADIEAANVADPERECRFNFPRALRELAAVIRKEGKSYYIFEAARNDSLMNHFNPAIILGWLANIDISPCTSLQAVITYAAKYCSKSEKKTEPYCKLADQVLPHTAHHQPLLSFSSRLMNKLIAERDYSAQEISHLLLNIPLQEGTRMVVYVDCRPLEQHVRSFRVDEDSYNLKTWRRLGANAKKRLMMAHPHRSPEELLAVDGQPFESFAAAYQCCRQRHHFHEDDHYGEVGANELQAEDDEFQREEHEEPVVEEDWHELARMLPDHPLEEEDIDVLGRRDVDVNYDWTPHVGRYTDDGILQGDFWKQRKAENPLHLDVDHQPLEARDSLNPEQRLVCYSMWTAAVARANHTSSICFRRTSKPPRAEEDACLACRAHGRCGNQISGTTSLLHLPINKDFKPLSAIDKAQLQKKLKDVKYLIVDEKSMLGLRQLSWIDDRLREAFPNRNEEFFGGLNILLVGDFFQLPPVLQKPLYYDKEVQGVEIKGRNAYRRFDKTVFLKVAQRQRGDDQAAFRSALEELRLLQLSMESWKLLSSRVQAKLDDQEVAKFVNSLRVYATKDRVMAKNVGPGAAAAPDDKPVGLCNGARDPPCVIMMEFDKYRDFLVGATLCTRTQFPLIVCYAITVHKSQSITEDMIVTDLSCRDFQTGLSYVAVSRVKTLQGLMLDAPFDRNHLTYASPPEGIKMKMKDQQLRKRQVLTQNPYKIGDGST</sequence>
<dbReference type="CDD" id="cd18809">
    <property type="entry name" value="SF1_C_RecD"/>
    <property type="match status" value="1"/>
</dbReference>
<name>A0A9P8MQ22_9HYPO</name>
<dbReference type="InterPro" id="IPR010285">
    <property type="entry name" value="DNA_helicase_pif1-like_DEAD"/>
</dbReference>
<keyword evidence="1" id="KW-0378">Hydrolase</keyword>
<dbReference type="InterPro" id="IPR046700">
    <property type="entry name" value="DUF6570"/>
</dbReference>
<proteinExistence type="inferred from homology"/>
<evidence type="ECO:0000259" key="4">
    <source>
        <dbReference type="Pfam" id="PF20209"/>
    </source>
</evidence>
<dbReference type="Pfam" id="PF14214">
    <property type="entry name" value="Helitron_like_N"/>
    <property type="match status" value="1"/>
</dbReference>
<evidence type="ECO:0000313" key="6">
    <source>
        <dbReference type="Proteomes" id="UP000824596"/>
    </source>
</evidence>
<dbReference type="Pfam" id="PF05970">
    <property type="entry name" value="PIF1"/>
    <property type="match status" value="1"/>
</dbReference>
<feature type="domain" description="DUF6570" evidence="4">
    <location>
        <begin position="49"/>
        <end position="104"/>
    </location>
</feature>
<evidence type="ECO:0000259" key="2">
    <source>
        <dbReference type="Pfam" id="PF05970"/>
    </source>
</evidence>
<dbReference type="Pfam" id="PF20209">
    <property type="entry name" value="DUF6570"/>
    <property type="match status" value="2"/>
</dbReference>
<dbReference type="GO" id="GO:0043139">
    <property type="term" value="F:5'-3' DNA helicase activity"/>
    <property type="evidence" value="ECO:0007669"/>
    <property type="project" value="UniProtKB-EC"/>
</dbReference>
<keyword evidence="1" id="KW-0547">Nucleotide-binding</keyword>
<comment type="caution">
    <text evidence="5">The sequence shown here is derived from an EMBL/GenBank/DDBJ whole genome shotgun (WGS) entry which is preliminary data.</text>
</comment>
<dbReference type="GO" id="GO:0016787">
    <property type="term" value="F:hydrolase activity"/>
    <property type="evidence" value="ECO:0007669"/>
    <property type="project" value="UniProtKB-KW"/>
</dbReference>
<evidence type="ECO:0000313" key="5">
    <source>
        <dbReference type="EMBL" id="KAH0959342.1"/>
    </source>
</evidence>
<keyword evidence="1" id="KW-0227">DNA damage</keyword>
<dbReference type="InterPro" id="IPR051055">
    <property type="entry name" value="PIF1_helicase"/>
</dbReference>
<comment type="catalytic activity">
    <reaction evidence="1">
        <text>ATP + H2O = ADP + phosphate + H(+)</text>
        <dbReference type="Rhea" id="RHEA:13065"/>
        <dbReference type="ChEBI" id="CHEBI:15377"/>
        <dbReference type="ChEBI" id="CHEBI:15378"/>
        <dbReference type="ChEBI" id="CHEBI:30616"/>
        <dbReference type="ChEBI" id="CHEBI:43474"/>
        <dbReference type="ChEBI" id="CHEBI:456216"/>
        <dbReference type="EC" id="5.6.2.3"/>
    </reaction>
</comment>
<dbReference type="RefSeq" id="XP_044716855.1">
    <property type="nucleotide sequence ID" value="XM_044868274.1"/>
</dbReference>
<dbReference type="InterPro" id="IPR027417">
    <property type="entry name" value="P-loop_NTPase"/>
</dbReference>
<dbReference type="SUPFAM" id="SSF52540">
    <property type="entry name" value="P-loop containing nucleoside triphosphate hydrolases"/>
    <property type="match status" value="1"/>
</dbReference>
<keyword evidence="1" id="KW-0234">DNA repair</keyword>
<feature type="domain" description="DNA helicase Pif1-like DEAD-box helicase" evidence="2">
    <location>
        <begin position="784"/>
        <end position="907"/>
    </location>
</feature>
<protein>
    <recommendedName>
        <fullName evidence="1">ATP-dependent DNA helicase</fullName>
        <ecNumber evidence="1">5.6.2.3</ecNumber>
    </recommendedName>
</protein>
<dbReference type="AlphaFoldDB" id="A0A9P8MQ22"/>
<keyword evidence="6" id="KW-1185">Reference proteome</keyword>
<keyword evidence="1" id="KW-0233">DNA recombination</keyword>
<dbReference type="EMBL" id="JAIZPD010000013">
    <property type="protein sequence ID" value="KAH0959342.1"/>
    <property type="molecule type" value="Genomic_DNA"/>
</dbReference>
<dbReference type="EC" id="5.6.2.3" evidence="1"/>
<dbReference type="Proteomes" id="UP000824596">
    <property type="component" value="Unassembled WGS sequence"/>
</dbReference>
<feature type="domain" description="Helitron helicase-like" evidence="3">
    <location>
        <begin position="223"/>
        <end position="299"/>
    </location>
</feature>
<feature type="domain" description="DUF6570" evidence="4">
    <location>
        <begin position="108"/>
        <end position="145"/>
    </location>
</feature>
<keyword evidence="1 5" id="KW-0347">Helicase</keyword>
<dbReference type="GO" id="GO:0006281">
    <property type="term" value="P:DNA repair"/>
    <property type="evidence" value="ECO:0007669"/>
    <property type="project" value="UniProtKB-KW"/>
</dbReference>
<organism evidence="5 6">
    <name type="scientific">Hirsutella rhossiliensis</name>
    <dbReference type="NCBI Taxonomy" id="111463"/>
    <lineage>
        <taxon>Eukaryota</taxon>
        <taxon>Fungi</taxon>
        <taxon>Dikarya</taxon>
        <taxon>Ascomycota</taxon>
        <taxon>Pezizomycotina</taxon>
        <taxon>Sordariomycetes</taxon>
        <taxon>Hypocreomycetidae</taxon>
        <taxon>Hypocreales</taxon>
        <taxon>Ophiocordycipitaceae</taxon>
        <taxon>Hirsutella</taxon>
    </lineage>
</organism>
<evidence type="ECO:0000259" key="3">
    <source>
        <dbReference type="Pfam" id="PF14214"/>
    </source>
</evidence>
<dbReference type="Gene3D" id="3.40.50.300">
    <property type="entry name" value="P-loop containing nucleotide triphosphate hydrolases"/>
    <property type="match status" value="1"/>
</dbReference>
<gene>
    <name evidence="5" type="ORF">HRG_09803</name>
</gene>
<dbReference type="OrthoDB" id="432234at2759"/>
<comment type="similarity">
    <text evidence="1">Belongs to the helicase family.</text>
</comment>
<accession>A0A9P8MQ22</accession>
<reference evidence="5" key="1">
    <citation type="submission" date="2021-09" db="EMBL/GenBank/DDBJ databases">
        <title>A high-quality genome of the endoparasitic fungus Hirsutella rhossiliensis with a comparison of Hirsutella genomes reveals transposable elements contributing to genome size variation.</title>
        <authorList>
            <person name="Lin R."/>
            <person name="Jiao Y."/>
            <person name="Sun X."/>
            <person name="Ling J."/>
            <person name="Xie B."/>
            <person name="Cheng X."/>
        </authorList>
    </citation>
    <scope>NUCLEOTIDE SEQUENCE</scope>
    <source>
        <strain evidence="5">HR02</strain>
    </source>
</reference>
<dbReference type="GeneID" id="68358932"/>
<evidence type="ECO:0000256" key="1">
    <source>
        <dbReference type="RuleBase" id="RU363044"/>
    </source>
</evidence>
<comment type="cofactor">
    <cofactor evidence="1">
        <name>Mg(2+)</name>
        <dbReference type="ChEBI" id="CHEBI:18420"/>
    </cofactor>
</comment>
<dbReference type="GO" id="GO:0005524">
    <property type="term" value="F:ATP binding"/>
    <property type="evidence" value="ECO:0007669"/>
    <property type="project" value="UniProtKB-KW"/>
</dbReference>
<dbReference type="GO" id="GO:0000723">
    <property type="term" value="P:telomere maintenance"/>
    <property type="evidence" value="ECO:0007669"/>
    <property type="project" value="InterPro"/>
</dbReference>
<dbReference type="InterPro" id="IPR025476">
    <property type="entry name" value="Helitron_helicase-like"/>
</dbReference>
<dbReference type="PANTHER" id="PTHR47642">
    <property type="entry name" value="ATP-DEPENDENT DNA HELICASE"/>
    <property type="match status" value="1"/>
</dbReference>